<dbReference type="Pfam" id="PF04070">
    <property type="entry name" value="DUF378"/>
    <property type="match status" value="1"/>
</dbReference>
<dbReference type="RefSeq" id="WP_317967706.1">
    <property type="nucleotide sequence ID" value="NZ_CP129118.1"/>
</dbReference>
<dbReference type="Proteomes" id="UP001303902">
    <property type="component" value="Chromosome"/>
</dbReference>
<name>A0ABZ0L5U7_9BACL</name>
<evidence type="ECO:0000313" key="3">
    <source>
        <dbReference type="EMBL" id="WOV87515.1"/>
    </source>
</evidence>
<gene>
    <name evidence="3" type="ORF">QWT69_16960</name>
</gene>
<feature type="transmembrane region" description="Helical" evidence="2">
    <location>
        <begin position="39"/>
        <end position="61"/>
    </location>
</feature>
<protein>
    <submittedName>
        <fullName evidence="3">DUF378 domain-containing protein</fullName>
    </submittedName>
</protein>
<keyword evidence="4" id="KW-1185">Reference proteome</keyword>
<organism evidence="3 4">
    <name type="scientific">Sporosarcina oncorhynchi</name>
    <dbReference type="NCBI Taxonomy" id="3056444"/>
    <lineage>
        <taxon>Bacteria</taxon>
        <taxon>Bacillati</taxon>
        <taxon>Bacillota</taxon>
        <taxon>Bacilli</taxon>
        <taxon>Bacillales</taxon>
        <taxon>Caryophanaceae</taxon>
        <taxon>Sporosarcina</taxon>
    </lineage>
</organism>
<keyword evidence="2" id="KW-1133">Transmembrane helix</keyword>
<dbReference type="EMBL" id="CP129118">
    <property type="protein sequence ID" value="WOV87515.1"/>
    <property type="molecule type" value="Genomic_DNA"/>
</dbReference>
<sequence>MSMISRIALALVIIGALNWGLIGFFKFDLVATLFGGQGAILSRIVYGLVGLSGLACLGLLFKPSEEMDVVTDTHTRYTDGDLRTEFGEEPDFRKEREAAKRKRDKRNEEPK</sequence>
<dbReference type="PANTHER" id="PTHR37304:SF1">
    <property type="entry name" value="MEMBRANE PROTEIN"/>
    <property type="match status" value="1"/>
</dbReference>
<evidence type="ECO:0000256" key="1">
    <source>
        <dbReference type="SAM" id="MobiDB-lite"/>
    </source>
</evidence>
<feature type="region of interest" description="Disordered" evidence="1">
    <location>
        <begin position="80"/>
        <end position="111"/>
    </location>
</feature>
<keyword evidence="2" id="KW-0472">Membrane</keyword>
<keyword evidence="2" id="KW-0812">Transmembrane</keyword>
<feature type="compositionally biased region" description="Basic and acidic residues" evidence="1">
    <location>
        <begin position="80"/>
        <end position="98"/>
    </location>
</feature>
<evidence type="ECO:0000256" key="2">
    <source>
        <dbReference type="SAM" id="Phobius"/>
    </source>
</evidence>
<proteinExistence type="predicted"/>
<feature type="transmembrane region" description="Helical" evidence="2">
    <location>
        <begin position="7"/>
        <end position="27"/>
    </location>
</feature>
<evidence type="ECO:0000313" key="4">
    <source>
        <dbReference type="Proteomes" id="UP001303902"/>
    </source>
</evidence>
<dbReference type="InterPro" id="IPR007211">
    <property type="entry name" value="DUF378"/>
</dbReference>
<accession>A0ABZ0L5U7</accession>
<reference evidence="3 4" key="1">
    <citation type="submission" date="2023-06" db="EMBL/GenBank/DDBJ databases">
        <title>Sporosarcina sp. nov., isolated from Korean tranditional fermented seafood 'Jeotgal'.</title>
        <authorList>
            <person name="Yang A.I."/>
            <person name="Shin N.-R."/>
        </authorList>
    </citation>
    <scope>NUCLEOTIDE SEQUENCE [LARGE SCALE GENOMIC DNA]</scope>
    <source>
        <strain evidence="3 4">T2O-4</strain>
    </source>
</reference>
<dbReference type="PANTHER" id="PTHR37304">
    <property type="entry name" value="MEMBRANE PROTEIN-RELATED"/>
    <property type="match status" value="1"/>
</dbReference>